<name>A0A0J1B476_RHOIS</name>
<evidence type="ECO:0000256" key="1">
    <source>
        <dbReference type="SAM" id="MobiDB-lite"/>
    </source>
</evidence>
<comment type="caution">
    <text evidence="2">The sequence shown here is derived from an EMBL/GenBank/DDBJ whole genome shotgun (WGS) entry which is preliminary data.</text>
</comment>
<sequence length="40" mass="4325">MAVHSLPSIRGVSITSNGFVSLNHPSDPNGSFTDDRRQQV</sequence>
<dbReference type="Proteomes" id="UP000036367">
    <property type="component" value="Unassembled WGS sequence"/>
</dbReference>
<proteinExistence type="predicted"/>
<keyword evidence="3" id="KW-1185">Reference proteome</keyword>
<feature type="compositionally biased region" description="Polar residues" evidence="1">
    <location>
        <begin position="16"/>
        <end position="32"/>
    </location>
</feature>
<dbReference type="AlphaFoldDB" id="A0A0J1B476"/>
<dbReference type="EMBL" id="LECT01000053">
    <property type="protein sequence ID" value="KLU01557.1"/>
    <property type="molecule type" value="Genomic_DNA"/>
</dbReference>
<accession>A0A0J1B476</accession>
<feature type="region of interest" description="Disordered" evidence="1">
    <location>
        <begin position="16"/>
        <end position="40"/>
    </location>
</feature>
<protein>
    <submittedName>
        <fullName evidence="2">Uncharacterized protein</fullName>
    </submittedName>
</protein>
<organism evidence="2 3">
    <name type="scientific">Rhodopirellula islandica</name>
    <dbReference type="NCBI Taxonomy" id="595434"/>
    <lineage>
        <taxon>Bacteria</taxon>
        <taxon>Pseudomonadati</taxon>
        <taxon>Planctomycetota</taxon>
        <taxon>Planctomycetia</taxon>
        <taxon>Pirellulales</taxon>
        <taxon>Pirellulaceae</taxon>
        <taxon>Rhodopirellula</taxon>
    </lineage>
</organism>
<gene>
    <name evidence="2" type="ORF">RISK_006404</name>
</gene>
<evidence type="ECO:0000313" key="3">
    <source>
        <dbReference type="Proteomes" id="UP000036367"/>
    </source>
</evidence>
<reference evidence="2" key="1">
    <citation type="submission" date="2015-05" db="EMBL/GenBank/DDBJ databases">
        <title>Permanent draft genome of Rhodopirellula islandicus K833.</title>
        <authorList>
            <person name="Kizina J."/>
            <person name="Richter M."/>
            <person name="Glockner F.O."/>
            <person name="Harder J."/>
        </authorList>
    </citation>
    <scope>NUCLEOTIDE SEQUENCE [LARGE SCALE GENOMIC DNA]</scope>
    <source>
        <strain evidence="2">K833</strain>
    </source>
</reference>
<evidence type="ECO:0000313" key="2">
    <source>
        <dbReference type="EMBL" id="KLU01557.1"/>
    </source>
</evidence>